<dbReference type="HOGENOM" id="CLU_663003_0_0_1"/>
<dbReference type="AlphaFoldDB" id="A0DI46"/>
<dbReference type="GeneID" id="5035895"/>
<reference evidence="4 5" key="1">
    <citation type="journal article" date="2006" name="Nature">
        <title>Global trends of whole-genome duplications revealed by the ciliate Paramecium tetraurelia.</title>
        <authorList>
            <consortium name="Genoscope"/>
            <person name="Aury J.-M."/>
            <person name="Jaillon O."/>
            <person name="Duret L."/>
            <person name="Noel B."/>
            <person name="Jubin C."/>
            <person name="Porcel B.M."/>
            <person name="Segurens B."/>
            <person name="Daubin V."/>
            <person name="Anthouard V."/>
            <person name="Aiach N."/>
            <person name="Arnaiz O."/>
            <person name="Billaut A."/>
            <person name="Beisson J."/>
            <person name="Blanc I."/>
            <person name="Bouhouche K."/>
            <person name="Camara F."/>
            <person name="Duharcourt S."/>
            <person name="Guigo R."/>
            <person name="Gogendeau D."/>
            <person name="Katinka M."/>
            <person name="Keller A.-M."/>
            <person name="Kissmehl R."/>
            <person name="Klotz C."/>
            <person name="Koll F."/>
            <person name="Le Moue A."/>
            <person name="Lepere C."/>
            <person name="Malinsky S."/>
            <person name="Nowacki M."/>
            <person name="Nowak J.K."/>
            <person name="Plattner H."/>
            <person name="Poulain J."/>
            <person name="Ruiz F."/>
            <person name="Serrano V."/>
            <person name="Zagulski M."/>
            <person name="Dessen P."/>
            <person name="Betermier M."/>
            <person name="Weissenbach J."/>
            <person name="Scarpelli C."/>
            <person name="Schachter V."/>
            <person name="Sperling L."/>
            <person name="Meyer E."/>
            <person name="Cohen J."/>
            <person name="Wincker P."/>
        </authorList>
    </citation>
    <scope>NUCLEOTIDE SEQUENCE [LARGE SCALE GENOMIC DNA]</scope>
    <source>
        <strain evidence="4 5">Stock d4-2</strain>
    </source>
</reference>
<gene>
    <name evidence="4" type="ORF">GSPATT00017084001</name>
</gene>
<sequence>MRKKSQSKGNTQKLQVEVDIMEQRIVGLKQILQSQKESAKEKMQMSQGSTRWSAASTNVPLRNYGKHVLEKHREVAKTFQQKNKLNKVPSRPSSRSSSLSKQSKQSETQSQQNQSYLTQSLNFAGKNSANENLKRALQVQQYQLEYSNEVVKFLNSINLDKHAGVILENGFDEMELLKEISVDHLKDMNIPPMEARKLLNRVQKLVETEERKLLQSQKQAQRLKESQSHIEEIANSEIYDEEEQHRLFQEAVMEYRQQQNQQKEQKEQKEQAIQHTEEILIEDESLGYISSRQNKKEEQQRNKMKFLLSGANEWKMFDVDYDQKQGTDQQPVIIDKTSCYQCYKLFDQKFAIGNNGREFCTKECLESYKLQNLYLCRSQSCAKQIDIAQAYYEIGQWFCNQDCFKQYQWESVNIRGRTHISL</sequence>
<dbReference type="OrthoDB" id="1919336at2759"/>
<dbReference type="SMART" id="SM00454">
    <property type="entry name" value="SAM"/>
    <property type="match status" value="1"/>
</dbReference>
<feature type="compositionally biased region" description="Low complexity" evidence="2">
    <location>
        <begin position="90"/>
        <end position="115"/>
    </location>
</feature>
<feature type="compositionally biased region" description="Basic and acidic residues" evidence="2">
    <location>
        <begin position="67"/>
        <end position="76"/>
    </location>
</feature>
<dbReference type="InParanoid" id="A0DI46"/>
<dbReference type="InterPro" id="IPR013761">
    <property type="entry name" value="SAM/pointed_sf"/>
</dbReference>
<dbReference type="KEGG" id="ptm:GSPATT00017084001"/>
<dbReference type="EMBL" id="CT868441">
    <property type="protein sequence ID" value="CAK82713.1"/>
    <property type="molecule type" value="Genomic_DNA"/>
</dbReference>
<evidence type="ECO:0000313" key="4">
    <source>
        <dbReference type="EMBL" id="CAK82713.1"/>
    </source>
</evidence>
<feature type="coiled-coil region" evidence="1">
    <location>
        <begin position="199"/>
        <end position="279"/>
    </location>
</feature>
<evidence type="ECO:0000313" key="5">
    <source>
        <dbReference type="Proteomes" id="UP000000600"/>
    </source>
</evidence>
<dbReference type="eggNOG" id="ENOG502SSJ1">
    <property type="taxonomic scope" value="Eukaryota"/>
</dbReference>
<dbReference type="InterPro" id="IPR001660">
    <property type="entry name" value="SAM"/>
</dbReference>
<feature type="region of interest" description="Disordered" evidence="2">
    <location>
        <begin position="34"/>
        <end position="115"/>
    </location>
</feature>
<organism evidence="4 5">
    <name type="scientific">Paramecium tetraurelia</name>
    <dbReference type="NCBI Taxonomy" id="5888"/>
    <lineage>
        <taxon>Eukaryota</taxon>
        <taxon>Sar</taxon>
        <taxon>Alveolata</taxon>
        <taxon>Ciliophora</taxon>
        <taxon>Intramacronucleata</taxon>
        <taxon>Oligohymenophorea</taxon>
        <taxon>Peniculida</taxon>
        <taxon>Parameciidae</taxon>
        <taxon>Paramecium</taxon>
    </lineage>
</organism>
<proteinExistence type="predicted"/>
<protein>
    <recommendedName>
        <fullName evidence="3">SAM domain-containing protein</fullName>
    </recommendedName>
</protein>
<keyword evidence="5" id="KW-1185">Reference proteome</keyword>
<evidence type="ECO:0000259" key="3">
    <source>
        <dbReference type="SMART" id="SM00454"/>
    </source>
</evidence>
<evidence type="ECO:0000256" key="1">
    <source>
        <dbReference type="SAM" id="Coils"/>
    </source>
</evidence>
<dbReference type="SUPFAM" id="SSF47769">
    <property type="entry name" value="SAM/Pointed domain"/>
    <property type="match status" value="1"/>
</dbReference>
<dbReference type="OMA" id="KQGTDQQ"/>
<evidence type="ECO:0000256" key="2">
    <source>
        <dbReference type="SAM" id="MobiDB-lite"/>
    </source>
</evidence>
<keyword evidence="1" id="KW-0175">Coiled coil</keyword>
<dbReference type="RefSeq" id="XP_001450110.1">
    <property type="nucleotide sequence ID" value="XM_001450073.2"/>
</dbReference>
<feature type="compositionally biased region" description="Polar residues" evidence="2">
    <location>
        <begin position="44"/>
        <end position="60"/>
    </location>
</feature>
<dbReference type="Gene3D" id="1.10.150.50">
    <property type="entry name" value="Transcription Factor, Ets-1"/>
    <property type="match status" value="1"/>
</dbReference>
<feature type="domain" description="SAM" evidence="3">
    <location>
        <begin position="142"/>
        <end position="208"/>
    </location>
</feature>
<name>A0DI46_PARTE</name>
<accession>A0DI46</accession>
<dbReference type="Pfam" id="PF00536">
    <property type="entry name" value="SAM_1"/>
    <property type="match status" value="1"/>
</dbReference>
<dbReference type="Proteomes" id="UP000000600">
    <property type="component" value="Unassembled WGS sequence"/>
</dbReference>